<accession>A0A286UX02</accession>
<comment type="caution">
    <text evidence="12">The sequence shown here is derived from an EMBL/GenBank/DDBJ whole genome shotgun (WGS) entry which is preliminary data.</text>
</comment>
<dbReference type="PROSITE" id="PS51762">
    <property type="entry name" value="GH16_2"/>
    <property type="match status" value="1"/>
</dbReference>
<keyword evidence="8" id="KW-0961">Cell wall biogenesis/degradation</keyword>
<comment type="similarity">
    <text evidence="2">Belongs to the SKN1/KRE6 family.</text>
</comment>
<evidence type="ECO:0000313" key="12">
    <source>
        <dbReference type="EMBL" id="PAV24064.1"/>
    </source>
</evidence>
<evidence type="ECO:0000259" key="11">
    <source>
        <dbReference type="PROSITE" id="PS51762"/>
    </source>
</evidence>
<keyword evidence="7" id="KW-0325">Glycoprotein</keyword>
<protein>
    <submittedName>
        <fullName evidence="12">Beta-glucan synthesis-associated</fullName>
    </submittedName>
</protein>
<dbReference type="OrthoDB" id="412647at2759"/>
<dbReference type="EMBL" id="NBII01000001">
    <property type="protein sequence ID" value="PAV24064.1"/>
    <property type="molecule type" value="Genomic_DNA"/>
</dbReference>
<evidence type="ECO:0000256" key="5">
    <source>
        <dbReference type="ARBA" id="ARBA00022989"/>
    </source>
</evidence>
<dbReference type="Proteomes" id="UP000217199">
    <property type="component" value="Unassembled WGS sequence"/>
</dbReference>
<dbReference type="GO" id="GO:0031505">
    <property type="term" value="P:fungal-type cell wall organization"/>
    <property type="evidence" value="ECO:0007669"/>
    <property type="project" value="TreeGrafter"/>
</dbReference>
<dbReference type="SUPFAM" id="SSF49899">
    <property type="entry name" value="Concanavalin A-like lectins/glucanases"/>
    <property type="match status" value="1"/>
</dbReference>
<evidence type="ECO:0000256" key="3">
    <source>
        <dbReference type="ARBA" id="ARBA00022692"/>
    </source>
</evidence>
<evidence type="ECO:0000256" key="7">
    <source>
        <dbReference type="ARBA" id="ARBA00023180"/>
    </source>
</evidence>
<dbReference type="Pfam" id="PF03935">
    <property type="entry name" value="SKN1_KRE6_Sbg1"/>
    <property type="match status" value="1"/>
</dbReference>
<organism evidence="12 13">
    <name type="scientific">Pyrrhoderma noxium</name>
    <dbReference type="NCBI Taxonomy" id="2282107"/>
    <lineage>
        <taxon>Eukaryota</taxon>
        <taxon>Fungi</taxon>
        <taxon>Dikarya</taxon>
        <taxon>Basidiomycota</taxon>
        <taxon>Agaricomycotina</taxon>
        <taxon>Agaricomycetes</taxon>
        <taxon>Hymenochaetales</taxon>
        <taxon>Hymenochaetaceae</taxon>
        <taxon>Pyrrhoderma</taxon>
    </lineage>
</organism>
<keyword evidence="6 10" id="KW-0472">Membrane</keyword>
<dbReference type="FunCoup" id="A0A286UX02">
    <property type="interactions" value="76"/>
</dbReference>
<evidence type="ECO:0000256" key="2">
    <source>
        <dbReference type="ARBA" id="ARBA00010962"/>
    </source>
</evidence>
<dbReference type="AlphaFoldDB" id="A0A286UX02"/>
<name>A0A286UX02_9AGAM</name>
<proteinExistence type="inferred from homology"/>
<gene>
    <name evidence="12" type="ORF">PNOK_0113200</name>
</gene>
<dbReference type="CDD" id="cd02180">
    <property type="entry name" value="GH16_fungal_KRE6_glucanase"/>
    <property type="match status" value="1"/>
</dbReference>
<evidence type="ECO:0000313" key="13">
    <source>
        <dbReference type="Proteomes" id="UP000217199"/>
    </source>
</evidence>
<keyword evidence="13" id="KW-1185">Reference proteome</keyword>
<feature type="transmembrane region" description="Helical" evidence="10">
    <location>
        <begin position="90"/>
        <end position="110"/>
    </location>
</feature>
<keyword evidence="4" id="KW-0735">Signal-anchor</keyword>
<dbReference type="PANTHER" id="PTHR31361">
    <property type="entry name" value="BETA-GLUCAN SYNTHESIS-ASSOCIATED PROTEIN KRE6-RELATED"/>
    <property type="match status" value="1"/>
</dbReference>
<dbReference type="InParanoid" id="A0A286UX02"/>
<dbReference type="GO" id="GO:0015926">
    <property type="term" value="F:glucosidase activity"/>
    <property type="evidence" value="ECO:0007669"/>
    <property type="project" value="TreeGrafter"/>
</dbReference>
<feature type="region of interest" description="Disordered" evidence="9">
    <location>
        <begin position="1"/>
        <end position="32"/>
    </location>
</feature>
<sequence>MDSASLRSTNSFTSDENLVTQRYGETPYGQRSYANSHVSDQYSLAPDPTQWGAILSPSLKEDDDSLHAPDPRTMKRGQPIEFSRRGIENLGCLALLLIALVGLFAGYPLISYFTKPHLSRLGGFNIGGTNASGQIADIGNYGLIDKDTPQEVYTKTGWEDGSEMELVFSDEFNVEGRTFYPGDDPYWEASDLWYGVTADLEWYDPSAITTKDGYLQITMSKKDTHELQYQSGQMTSWNKFCFTGGYIEVNVSLPGFSDVSGFWPAVWTMGNLGRAGYSASTDGTWPYTYDFCDVGTLANQTKDGLPENALIQGDNSRGGQLSVLPGQRLSRCTCTGESHPGPMHEDGTYVGRGAPEIDIFEAQITITDDVGIGEVSQSAQWAPFNFGYEWFNTSENLIIADSAISQQNSYTGSAIQQATSIVTKTDQNCYTSETGCFSIYGFEYKPGFDDAYITWISDNKVAWTAKAGGFAADSRVEIHDRPIPQEPMYIIMNFGMSPGFQFVDFANLPFPATMLIDYVRVYQPKGSKNIGCDPPDFPTAKYINTYIDAYTNPNLTSWSNISTFPKNNLIDQC</sequence>
<dbReference type="InterPro" id="IPR005629">
    <property type="entry name" value="Skn1/Kre6/Sbg1"/>
</dbReference>
<dbReference type="Gene3D" id="2.60.120.200">
    <property type="match status" value="2"/>
</dbReference>
<evidence type="ECO:0000256" key="6">
    <source>
        <dbReference type="ARBA" id="ARBA00023136"/>
    </source>
</evidence>
<evidence type="ECO:0000256" key="1">
    <source>
        <dbReference type="ARBA" id="ARBA00004606"/>
    </source>
</evidence>
<evidence type="ECO:0000256" key="10">
    <source>
        <dbReference type="SAM" id="Phobius"/>
    </source>
</evidence>
<dbReference type="STRING" id="2282107.A0A286UX02"/>
<dbReference type="InterPro" id="IPR013320">
    <property type="entry name" value="ConA-like_dom_sf"/>
</dbReference>
<dbReference type="GO" id="GO:0005789">
    <property type="term" value="C:endoplasmic reticulum membrane"/>
    <property type="evidence" value="ECO:0007669"/>
    <property type="project" value="TreeGrafter"/>
</dbReference>
<keyword evidence="5 10" id="KW-1133">Transmembrane helix</keyword>
<feature type="domain" description="GH16" evidence="11">
    <location>
        <begin position="156"/>
        <end position="527"/>
    </location>
</feature>
<dbReference type="PANTHER" id="PTHR31361:SF1">
    <property type="entry name" value="BETA-GLUCAN SYNTHESIS-ASSOCIATED PROTEIN KRE6-RELATED"/>
    <property type="match status" value="1"/>
</dbReference>
<evidence type="ECO:0000256" key="9">
    <source>
        <dbReference type="SAM" id="MobiDB-lite"/>
    </source>
</evidence>
<comment type="subcellular location">
    <subcellularLocation>
        <location evidence="1">Membrane</location>
        <topology evidence="1">Single-pass type II membrane protein</topology>
    </subcellularLocation>
</comment>
<dbReference type="InterPro" id="IPR000757">
    <property type="entry name" value="Beta-glucanase-like"/>
</dbReference>
<feature type="compositionally biased region" description="Polar residues" evidence="9">
    <location>
        <begin position="1"/>
        <end position="20"/>
    </location>
</feature>
<keyword evidence="3 10" id="KW-0812">Transmembrane</keyword>
<evidence type="ECO:0000256" key="4">
    <source>
        <dbReference type="ARBA" id="ARBA00022968"/>
    </source>
</evidence>
<evidence type="ECO:0000256" key="8">
    <source>
        <dbReference type="ARBA" id="ARBA00023316"/>
    </source>
</evidence>
<dbReference type="FunFam" id="2.60.120.200:FF:000259">
    <property type="entry name" value="Chromosome 9, whole genome shotgun sequence"/>
    <property type="match status" value="1"/>
</dbReference>
<dbReference type="FunFam" id="2.60.120.200:FF:000135">
    <property type="entry name" value="Related to KRE6-glucan synthase subunit"/>
    <property type="match status" value="1"/>
</dbReference>
<dbReference type="GO" id="GO:0006078">
    <property type="term" value="P:(1-&gt;6)-beta-D-glucan biosynthetic process"/>
    <property type="evidence" value="ECO:0007669"/>
    <property type="project" value="TreeGrafter"/>
</dbReference>
<reference evidence="12 13" key="1">
    <citation type="journal article" date="2017" name="Mol. Ecol.">
        <title>Comparative and population genomic landscape of Phellinus noxius: A hypervariable fungus causing root rot in trees.</title>
        <authorList>
            <person name="Chung C.L."/>
            <person name="Lee T.J."/>
            <person name="Akiba M."/>
            <person name="Lee H.H."/>
            <person name="Kuo T.H."/>
            <person name="Liu D."/>
            <person name="Ke H.M."/>
            <person name="Yokoi T."/>
            <person name="Roa M.B."/>
            <person name="Lu M.J."/>
            <person name="Chang Y.Y."/>
            <person name="Ann P.J."/>
            <person name="Tsai J.N."/>
            <person name="Chen C.Y."/>
            <person name="Tzean S.S."/>
            <person name="Ota Y."/>
            <person name="Hattori T."/>
            <person name="Sahashi N."/>
            <person name="Liou R.F."/>
            <person name="Kikuchi T."/>
            <person name="Tsai I.J."/>
        </authorList>
    </citation>
    <scope>NUCLEOTIDE SEQUENCE [LARGE SCALE GENOMIC DNA]</scope>
    <source>
        <strain evidence="12 13">FFPRI411160</strain>
    </source>
</reference>
<dbReference type="GO" id="GO:0005886">
    <property type="term" value="C:plasma membrane"/>
    <property type="evidence" value="ECO:0007669"/>
    <property type="project" value="TreeGrafter"/>
</dbReference>